<sequence>MDDANVRDRLIDIAARSGITGESRTTIYNRIQSGEITVVKRGRRTFLSESEAYAEVRNCLVAARANQVTHREGPGK</sequence>
<dbReference type="RefSeq" id="WP_249830657.1">
    <property type="nucleotide sequence ID" value="NZ_JAMGBE010000001.1"/>
</dbReference>
<dbReference type="EMBL" id="JAMGBE010000001">
    <property type="protein sequence ID" value="MCL6729175.1"/>
    <property type="molecule type" value="Genomic_DNA"/>
</dbReference>
<accession>A0ABT0RZY8</accession>
<keyword evidence="2" id="KW-1185">Reference proteome</keyword>
<protein>
    <submittedName>
        <fullName evidence="1">Helix-turn-helix domain-containing protein</fullName>
    </submittedName>
</protein>
<gene>
    <name evidence="1" type="ORF">LZ538_03780</name>
</gene>
<reference evidence="1" key="1">
    <citation type="submission" date="2022-05" db="EMBL/GenBank/DDBJ databases">
        <authorList>
            <person name="Jo J.-H."/>
            <person name="Im W.-T."/>
        </authorList>
    </citation>
    <scope>NUCLEOTIDE SEQUENCE</scope>
    <source>
        <strain evidence="1">SE220</strain>
    </source>
</reference>
<name>A0ABT0RZY8_9SPHN</name>
<evidence type="ECO:0000313" key="2">
    <source>
        <dbReference type="Proteomes" id="UP001165342"/>
    </source>
</evidence>
<dbReference type="Proteomes" id="UP001165342">
    <property type="component" value="Unassembled WGS sequence"/>
</dbReference>
<organism evidence="1 2">
    <name type="scientific">Sphingomonas hankyongi</name>
    <dbReference type="NCBI Taxonomy" id="2908209"/>
    <lineage>
        <taxon>Bacteria</taxon>
        <taxon>Pseudomonadati</taxon>
        <taxon>Pseudomonadota</taxon>
        <taxon>Alphaproteobacteria</taxon>
        <taxon>Sphingomonadales</taxon>
        <taxon>Sphingomonadaceae</taxon>
        <taxon>Sphingomonas</taxon>
    </lineage>
</organism>
<proteinExistence type="predicted"/>
<evidence type="ECO:0000313" key="1">
    <source>
        <dbReference type="EMBL" id="MCL6729175.1"/>
    </source>
</evidence>
<comment type="caution">
    <text evidence="1">The sequence shown here is derived from an EMBL/GenBank/DDBJ whole genome shotgun (WGS) entry which is preliminary data.</text>
</comment>